<evidence type="ECO:0000256" key="1">
    <source>
        <dbReference type="SAM" id="SignalP"/>
    </source>
</evidence>
<sequence>MKNSFLVFLVVLAMNKALAQDQFDNLSTLDHSIFEVNESVNDDVFIVEELTINAPATRKYSYNNRIGLGGDATFFNIDSDNVEVTQGTGWSASLETRGDFRDDFDMIYSIGIFNHNFSVNENITNDQIDMSVIGAEVKFLLAWKIAQSDFFSIEAGPALQLNGELKIDDEDRYENSFTGGVVNPVILKDFQETSPINVNGIIGFSGGARNFRVTAHYHYSFIDALAGTTVAGDNIDGNFSFISVGARLYF</sequence>
<dbReference type="OrthoDB" id="1143271at2"/>
<feature type="signal peptide" evidence="1">
    <location>
        <begin position="1"/>
        <end position="19"/>
    </location>
</feature>
<feature type="chain" id="PRO_5015596367" description="Outer membrane protein with beta-barrel domain" evidence="1">
    <location>
        <begin position="20"/>
        <end position="250"/>
    </location>
</feature>
<reference evidence="2 3" key="1">
    <citation type="submission" date="2018-02" db="EMBL/GenBank/DDBJ databases">
        <title>Genomic Encyclopedia of Archaeal and Bacterial Type Strains, Phase II (KMG-II): from individual species to whole genera.</title>
        <authorList>
            <person name="Goeker M."/>
        </authorList>
    </citation>
    <scope>NUCLEOTIDE SEQUENCE [LARGE SCALE GENOMIC DNA]</scope>
    <source>
        <strain evidence="2 3">DSM 16809</strain>
    </source>
</reference>
<keyword evidence="3" id="KW-1185">Reference proteome</keyword>
<gene>
    <name evidence="2" type="ORF">LY01_00507</name>
</gene>
<evidence type="ECO:0000313" key="2">
    <source>
        <dbReference type="EMBL" id="PPK96683.1"/>
    </source>
</evidence>
<dbReference type="EMBL" id="PTJE01000001">
    <property type="protein sequence ID" value="PPK96683.1"/>
    <property type="molecule type" value="Genomic_DNA"/>
</dbReference>
<accession>A0A2S6IR00</accession>
<evidence type="ECO:0008006" key="4">
    <source>
        <dbReference type="Google" id="ProtNLM"/>
    </source>
</evidence>
<dbReference type="Proteomes" id="UP000239002">
    <property type="component" value="Unassembled WGS sequence"/>
</dbReference>
<keyword evidence="1" id="KW-0732">Signal</keyword>
<comment type="caution">
    <text evidence="2">The sequence shown here is derived from an EMBL/GenBank/DDBJ whole genome shotgun (WGS) entry which is preliminary data.</text>
</comment>
<protein>
    <recommendedName>
        <fullName evidence="4">Outer membrane protein with beta-barrel domain</fullName>
    </recommendedName>
</protein>
<name>A0A2S6IR00_9FLAO</name>
<proteinExistence type="predicted"/>
<evidence type="ECO:0000313" key="3">
    <source>
        <dbReference type="Proteomes" id="UP000239002"/>
    </source>
</evidence>
<dbReference type="AlphaFoldDB" id="A0A2S6IR00"/>
<dbReference type="RefSeq" id="WP_104514226.1">
    <property type="nucleotide sequence ID" value="NZ_MQVW01000027.1"/>
</dbReference>
<organism evidence="2 3">
    <name type="scientific">Nonlabens xylanidelens</name>
    <dbReference type="NCBI Taxonomy" id="191564"/>
    <lineage>
        <taxon>Bacteria</taxon>
        <taxon>Pseudomonadati</taxon>
        <taxon>Bacteroidota</taxon>
        <taxon>Flavobacteriia</taxon>
        <taxon>Flavobacteriales</taxon>
        <taxon>Flavobacteriaceae</taxon>
        <taxon>Nonlabens</taxon>
    </lineage>
</organism>